<organism evidence="2 3">
    <name type="scientific">Mycolicibacterium parafortuitum</name>
    <name type="common">Mycobacterium parafortuitum</name>
    <dbReference type="NCBI Taxonomy" id="39692"/>
    <lineage>
        <taxon>Bacteria</taxon>
        <taxon>Bacillati</taxon>
        <taxon>Actinomycetota</taxon>
        <taxon>Actinomycetes</taxon>
        <taxon>Mycobacteriales</taxon>
        <taxon>Mycobacteriaceae</taxon>
        <taxon>Mycolicibacterium</taxon>
    </lineage>
</organism>
<evidence type="ECO:0000256" key="1">
    <source>
        <dbReference type="ARBA" id="ARBA00005254"/>
    </source>
</evidence>
<dbReference type="CDD" id="cd06558">
    <property type="entry name" value="crotonase-like"/>
    <property type="match status" value="1"/>
</dbReference>
<dbReference type="Pfam" id="PF00378">
    <property type="entry name" value="ECH_1"/>
    <property type="match status" value="1"/>
</dbReference>
<reference evidence="2 3" key="1">
    <citation type="journal article" date="2019" name="Emerg. Microbes Infect.">
        <title>Comprehensive subspecies identification of 175 nontuberculous mycobacteria species based on 7547 genomic profiles.</title>
        <authorList>
            <person name="Matsumoto Y."/>
            <person name="Kinjo T."/>
            <person name="Motooka D."/>
            <person name="Nabeya D."/>
            <person name="Jung N."/>
            <person name="Uechi K."/>
            <person name="Horii T."/>
            <person name="Iida T."/>
            <person name="Fujita J."/>
            <person name="Nakamura S."/>
        </authorList>
    </citation>
    <scope>NUCLEOTIDE SEQUENCE [LARGE SCALE GENOMIC DNA]</scope>
    <source>
        <strain evidence="2 3">JCM 6367</strain>
    </source>
</reference>
<dbReference type="Gene3D" id="3.90.226.10">
    <property type="entry name" value="2-enoyl-CoA Hydratase, Chain A, domain 1"/>
    <property type="match status" value="1"/>
</dbReference>
<dbReference type="Proteomes" id="UP000466554">
    <property type="component" value="Chromosome"/>
</dbReference>
<comment type="similarity">
    <text evidence="1">Belongs to the enoyl-CoA hydratase/isomerase family.</text>
</comment>
<dbReference type="RefSeq" id="WP_232079758.1">
    <property type="nucleotide sequence ID" value="NZ_AP022598.1"/>
</dbReference>
<dbReference type="PANTHER" id="PTHR43802">
    <property type="entry name" value="ENOYL-COA HYDRATASE"/>
    <property type="match status" value="1"/>
</dbReference>
<dbReference type="InterPro" id="IPR001753">
    <property type="entry name" value="Enoyl-CoA_hydra/iso"/>
</dbReference>
<evidence type="ECO:0008006" key="4">
    <source>
        <dbReference type="Google" id="ProtNLM"/>
    </source>
</evidence>
<dbReference type="SUPFAM" id="SSF52096">
    <property type="entry name" value="ClpP/crotonase"/>
    <property type="match status" value="1"/>
</dbReference>
<proteinExistence type="inferred from homology"/>
<accession>A0A7I7U5X3</accession>
<dbReference type="PANTHER" id="PTHR43802:SF1">
    <property type="entry name" value="IP11341P-RELATED"/>
    <property type="match status" value="1"/>
</dbReference>
<evidence type="ECO:0000313" key="3">
    <source>
        <dbReference type="Proteomes" id="UP000466554"/>
    </source>
</evidence>
<dbReference type="EMBL" id="AP022598">
    <property type="protein sequence ID" value="BBY76774.1"/>
    <property type="molecule type" value="Genomic_DNA"/>
</dbReference>
<gene>
    <name evidence="2" type="ORF">MPRF_36730</name>
</gene>
<dbReference type="InterPro" id="IPR029045">
    <property type="entry name" value="ClpP/crotonase-like_dom_sf"/>
</dbReference>
<sequence length="311" mass="34692">MYIDGMYEEEAAAMGGTPQEADDFEIDEDWVRYEVVEPHIAMITINRPDRRNAILSPDMHRLFKDRLDRAEEDDDVKVVVLAAEGKDFSSGDDVRRLPVEQAGLTKGKRLPQTARLGNARRLHRHLTNWLEFPKTVIAACQGATLGAGMNLALAADILVVSEDMYLARPQARIGFAGFSTAMPLALLKLGPNRGYEAMITGRKVPAAELKDWGVAASVVPADGLRDEAMRYARAIAHHSADGLMIGKHALITFWNAVGMAQFGDWVPMGHSVFTNLSWRDDEFNFMKERGTRGGREAMAELERRYAEWGFE</sequence>
<protein>
    <recommendedName>
        <fullName evidence="4">Enoyl-CoA hydratase</fullName>
    </recommendedName>
</protein>
<dbReference type="AlphaFoldDB" id="A0A7I7U5X3"/>
<evidence type="ECO:0000313" key="2">
    <source>
        <dbReference type="EMBL" id="BBY76774.1"/>
    </source>
</evidence>
<name>A0A7I7U5X3_MYCPF</name>
<dbReference type="GO" id="GO:0003824">
    <property type="term" value="F:catalytic activity"/>
    <property type="evidence" value="ECO:0007669"/>
    <property type="project" value="UniProtKB-ARBA"/>
</dbReference>